<proteinExistence type="predicted"/>
<dbReference type="EMBL" id="HE577327">
    <property type="protein sequence ID" value="CCC98979.1"/>
    <property type="molecule type" value="Genomic_DNA"/>
</dbReference>
<reference evidence="1 2" key="1">
    <citation type="journal article" date="2011" name="PLoS Genet.">
        <title>Azospirillum genomes reveal transition of bacteria from aquatic to terrestrial environments.</title>
        <authorList>
            <person name="Wisniewski-Dye F."/>
            <person name="Borziak K."/>
            <person name="Khalsa-Moyers G."/>
            <person name="Alexandre G."/>
            <person name="Sukharnikov L.O."/>
            <person name="Wuichet K."/>
            <person name="Hurst G.B."/>
            <person name="McDonald W.H."/>
            <person name="Robertson J.S."/>
            <person name="Barbe V."/>
            <person name="Calteau A."/>
            <person name="Rouy Z."/>
            <person name="Mangenot S."/>
            <person name="Prigent-Combaret C."/>
            <person name="Normand P."/>
            <person name="Boyer M."/>
            <person name="Siguier P."/>
            <person name="Dessaux Y."/>
            <person name="Elmerich C."/>
            <person name="Condemine G."/>
            <person name="Krishnen G."/>
            <person name="Kennedy I."/>
            <person name="Paterson A.H."/>
            <person name="Gonzalez V."/>
            <person name="Mavingui P."/>
            <person name="Zhulin I.B."/>
        </authorList>
    </citation>
    <scope>NUCLEOTIDE SEQUENCE [LARGE SCALE GENOMIC DNA]</scope>
    <source>
        <strain evidence="1 2">Sp245</strain>
    </source>
</reference>
<gene>
    <name evidence="1" type="ORF">AZOBR_180049</name>
</gene>
<keyword evidence="2" id="KW-1185">Reference proteome</keyword>
<accession>A0A9P1JSG1</accession>
<sequence>MGTPPVITHPRPVDLEQYGGMRRDHYSGKNARSLKSEVLILIGRASRQRLWAGGRRPHLPLRLSTESVDNCVDKGRLFPIRVKRDKAIARIAQILGMSHKPLKCIAFPELRGVLQRSRLSIGF</sequence>
<dbReference type="KEGG" id="abs:AZOBR_180049"/>
<protein>
    <submittedName>
        <fullName evidence="1">Uncharacterized protein</fullName>
    </submittedName>
</protein>
<evidence type="ECO:0000313" key="1">
    <source>
        <dbReference type="EMBL" id="CCC98979.1"/>
    </source>
</evidence>
<name>A0A9P1JSG1_9PROT</name>
<dbReference type="Proteomes" id="UP000007319">
    <property type="component" value="Chromosome"/>
</dbReference>
<evidence type="ECO:0000313" key="2">
    <source>
        <dbReference type="Proteomes" id="UP000007319"/>
    </source>
</evidence>
<dbReference type="AlphaFoldDB" id="A0A9P1JSG1"/>
<organism evidence="1 2">
    <name type="scientific">Azospirillum baldaniorum</name>
    <dbReference type="NCBI Taxonomy" id="1064539"/>
    <lineage>
        <taxon>Bacteria</taxon>
        <taxon>Pseudomonadati</taxon>
        <taxon>Pseudomonadota</taxon>
        <taxon>Alphaproteobacteria</taxon>
        <taxon>Rhodospirillales</taxon>
        <taxon>Azospirillaceae</taxon>
        <taxon>Azospirillum</taxon>
    </lineage>
</organism>